<evidence type="ECO:0000313" key="2">
    <source>
        <dbReference type="EMBL" id="TWT93890.1"/>
    </source>
</evidence>
<dbReference type="Gene3D" id="3.30.420.40">
    <property type="match status" value="2"/>
</dbReference>
<dbReference type="GO" id="GO:0004340">
    <property type="term" value="F:glucokinase activity"/>
    <property type="evidence" value="ECO:0007669"/>
    <property type="project" value="UniProtKB-EC"/>
</dbReference>
<reference evidence="2 3" key="1">
    <citation type="submission" date="2019-02" db="EMBL/GenBank/DDBJ databases">
        <title>Deep-cultivation of Planctomycetes and their phenomic and genomic characterization uncovers novel biology.</title>
        <authorList>
            <person name="Wiegand S."/>
            <person name="Jogler M."/>
            <person name="Boedeker C."/>
            <person name="Pinto D."/>
            <person name="Vollmers J."/>
            <person name="Rivas-Marin E."/>
            <person name="Kohn T."/>
            <person name="Peeters S.H."/>
            <person name="Heuer A."/>
            <person name="Rast P."/>
            <person name="Oberbeckmann S."/>
            <person name="Bunk B."/>
            <person name="Jeske O."/>
            <person name="Meyerdierks A."/>
            <person name="Storesund J.E."/>
            <person name="Kallscheuer N."/>
            <person name="Luecker S."/>
            <person name="Lage O.M."/>
            <person name="Pohl T."/>
            <person name="Merkel B.J."/>
            <person name="Hornburger P."/>
            <person name="Mueller R.-W."/>
            <person name="Bruemmer F."/>
            <person name="Labrenz M."/>
            <person name="Spormann A.M."/>
            <person name="Op Den Camp H."/>
            <person name="Overmann J."/>
            <person name="Amann R."/>
            <person name="Jetten M.S.M."/>
            <person name="Mascher T."/>
            <person name="Medema M.H."/>
            <person name="Devos D.P."/>
            <person name="Kaster A.-K."/>
            <person name="Ovreas L."/>
            <person name="Rohde M."/>
            <person name="Galperin M.Y."/>
            <person name="Jogler C."/>
        </authorList>
    </citation>
    <scope>NUCLEOTIDE SEQUENCE [LARGE SCALE GENOMIC DNA]</scope>
    <source>
        <strain evidence="2 3">Pla52n</strain>
    </source>
</reference>
<dbReference type="AlphaFoldDB" id="A0A5C6A3D7"/>
<dbReference type="Proteomes" id="UP000320176">
    <property type="component" value="Unassembled WGS sequence"/>
</dbReference>
<comment type="caution">
    <text evidence="2">The sequence shown here is derived from an EMBL/GenBank/DDBJ whole genome shotgun (WGS) entry which is preliminary data.</text>
</comment>
<accession>A0A5C6A3D7</accession>
<dbReference type="InterPro" id="IPR049874">
    <property type="entry name" value="ROK_cs"/>
</dbReference>
<keyword evidence="2" id="KW-0808">Transferase</keyword>
<keyword evidence="2" id="KW-0418">Kinase</keyword>
<dbReference type="RefSeq" id="WP_146522691.1">
    <property type="nucleotide sequence ID" value="NZ_CP151726.1"/>
</dbReference>
<dbReference type="EC" id="2.7.1.2" evidence="2"/>
<dbReference type="InterPro" id="IPR043129">
    <property type="entry name" value="ATPase_NBD"/>
</dbReference>
<name>A0A5C6A3D7_9BACT</name>
<gene>
    <name evidence="2" type="primary">glcK_3</name>
    <name evidence="2" type="ORF">Pla52n_57180</name>
</gene>
<protein>
    <submittedName>
        <fullName evidence="2">Glucokinase</fullName>
        <ecNumber evidence="2">2.7.1.2</ecNumber>
    </submittedName>
</protein>
<dbReference type="OrthoDB" id="9795247at2"/>
<proteinExistence type="inferred from homology"/>
<dbReference type="EMBL" id="SJPN01000008">
    <property type="protein sequence ID" value="TWT93890.1"/>
    <property type="molecule type" value="Genomic_DNA"/>
</dbReference>
<dbReference type="SUPFAM" id="SSF53067">
    <property type="entry name" value="Actin-like ATPase domain"/>
    <property type="match status" value="1"/>
</dbReference>
<dbReference type="PANTHER" id="PTHR18964">
    <property type="entry name" value="ROK (REPRESSOR, ORF, KINASE) FAMILY"/>
    <property type="match status" value="1"/>
</dbReference>
<sequence>MNSDFFLGIDVGGTDIKLGLVDDRGNVHFKHQTPTRPLGCPDAVFEYAIRYANETLLNHELPADMLRGVGVAVPGVLDTRAGVLREVVNLPGWLGVSLIKHLAAITKLPTQLINDANAAAYAEHVIRSLGDGSLALLTLGTGIGGGLVLSGRPHGGDHGCAGELGHITIDFSDTAIPCTCGSRGHLESYAGAPAVLSNLQRRLRALPVESISPELLSPDVTTRDIATHAEKGCQVCVDVMMETACHVGKAIGMLGQVCNPEVVILGGAMTFGGEATATGRMFLDAVRESVKRTTLVQVGGNMDIQFASLGNDAGVCGAGMIARHRSSRSAR</sequence>
<dbReference type="InterPro" id="IPR000600">
    <property type="entry name" value="ROK"/>
</dbReference>
<evidence type="ECO:0000256" key="1">
    <source>
        <dbReference type="ARBA" id="ARBA00006479"/>
    </source>
</evidence>
<keyword evidence="3" id="KW-1185">Reference proteome</keyword>
<dbReference type="PANTHER" id="PTHR18964:SF149">
    <property type="entry name" value="BIFUNCTIONAL UDP-N-ACETYLGLUCOSAMINE 2-EPIMERASE_N-ACETYLMANNOSAMINE KINASE"/>
    <property type="match status" value="1"/>
</dbReference>
<comment type="similarity">
    <text evidence="1">Belongs to the ROK (NagC/XylR) family.</text>
</comment>
<dbReference type="PROSITE" id="PS01125">
    <property type="entry name" value="ROK"/>
    <property type="match status" value="1"/>
</dbReference>
<evidence type="ECO:0000313" key="3">
    <source>
        <dbReference type="Proteomes" id="UP000320176"/>
    </source>
</evidence>
<dbReference type="Pfam" id="PF00480">
    <property type="entry name" value="ROK"/>
    <property type="match status" value="1"/>
</dbReference>
<organism evidence="2 3">
    <name type="scientific">Stieleria varia</name>
    <dbReference type="NCBI Taxonomy" id="2528005"/>
    <lineage>
        <taxon>Bacteria</taxon>
        <taxon>Pseudomonadati</taxon>
        <taxon>Planctomycetota</taxon>
        <taxon>Planctomycetia</taxon>
        <taxon>Pirellulales</taxon>
        <taxon>Pirellulaceae</taxon>
        <taxon>Stieleria</taxon>
    </lineage>
</organism>